<dbReference type="RefSeq" id="WP_131498270.1">
    <property type="nucleotide sequence ID" value="NZ_SJKC01000003.1"/>
</dbReference>
<dbReference type="PANTHER" id="PTHR42847">
    <property type="entry name" value="ALKANESULFONATE MONOOXYGENASE"/>
    <property type="match status" value="1"/>
</dbReference>
<evidence type="ECO:0000313" key="6">
    <source>
        <dbReference type="EMBL" id="TCC36445.1"/>
    </source>
</evidence>
<dbReference type="GO" id="GO:0046306">
    <property type="term" value="P:alkanesulfonate catabolic process"/>
    <property type="evidence" value="ECO:0007669"/>
    <property type="project" value="TreeGrafter"/>
</dbReference>
<protein>
    <submittedName>
        <fullName evidence="6">LLM class F420-dependent oxidoreductase</fullName>
    </submittedName>
</protein>
<dbReference type="InterPro" id="IPR036661">
    <property type="entry name" value="Luciferase-like_sf"/>
</dbReference>
<dbReference type="InterPro" id="IPR019921">
    <property type="entry name" value="Lucif-like_OxRdtase_Rv2161c"/>
</dbReference>
<dbReference type="Pfam" id="PF00296">
    <property type="entry name" value="Bac_luciferase"/>
    <property type="match status" value="1"/>
</dbReference>
<comment type="caution">
    <text evidence="6">The sequence shown here is derived from an EMBL/GenBank/DDBJ whole genome shotgun (WGS) entry which is preliminary data.</text>
</comment>
<keyword evidence="1" id="KW-0285">Flavoprotein</keyword>
<dbReference type="GO" id="GO:0008726">
    <property type="term" value="F:alkanesulfonate monooxygenase activity"/>
    <property type="evidence" value="ECO:0007669"/>
    <property type="project" value="TreeGrafter"/>
</dbReference>
<accession>A0A4R0J556</accession>
<dbReference type="PANTHER" id="PTHR42847:SF4">
    <property type="entry name" value="ALKANESULFONATE MONOOXYGENASE-RELATED"/>
    <property type="match status" value="1"/>
</dbReference>
<reference evidence="6 7" key="1">
    <citation type="submission" date="2019-02" db="EMBL/GenBank/DDBJ databases">
        <title>Kribbella capetownensis sp. nov. and Kribbella speibonae sp. nov., isolated from soil.</title>
        <authorList>
            <person name="Curtis S.M."/>
            <person name="Norton I."/>
            <person name="Everest G.J."/>
            <person name="Meyers P.R."/>
        </authorList>
    </citation>
    <scope>NUCLEOTIDE SEQUENCE [LARGE SCALE GENOMIC DNA]</scope>
    <source>
        <strain evidence="6 7">YM55</strain>
    </source>
</reference>
<feature type="domain" description="Luciferase-like" evidence="5">
    <location>
        <begin position="4"/>
        <end position="231"/>
    </location>
</feature>
<dbReference type="Gene3D" id="3.20.20.30">
    <property type="entry name" value="Luciferase-like domain"/>
    <property type="match status" value="1"/>
</dbReference>
<evidence type="ECO:0000256" key="3">
    <source>
        <dbReference type="ARBA" id="ARBA00023002"/>
    </source>
</evidence>
<sequence length="282" mass="31021">MEFGVAIFPTEDVQDPPELARMAEQRGFESLLFPEHTHIPASRESPYSSDGAELPPEYSRAYDPFVALAAAAVATERIRIGTAICLVIQRDPIITAKEVASIDRLSHGRFLFGVGAGWNAEEMRNHGTDLAQRFGVMRERIEAMKAIWAEDEATYSGRHVSFDRIWCWPKPIQLPHPPVLVGGNGRGVINRVVAYGDGWIPNEGGDDEDLASRIGELRRAAAEAGRSHIPVTLSGSMRDPAGLERLEQAGVDRLVCWLPAHGRDAVERAMDDSVAGLEAYQR</sequence>
<organism evidence="6 7">
    <name type="scientific">Kribbella speibonae</name>
    <dbReference type="NCBI Taxonomy" id="1572660"/>
    <lineage>
        <taxon>Bacteria</taxon>
        <taxon>Bacillati</taxon>
        <taxon>Actinomycetota</taxon>
        <taxon>Actinomycetes</taxon>
        <taxon>Propionibacteriales</taxon>
        <taxon>Kribbellaceae</taxon>
        <taxon>Kribbella</taxon>
    </lineage>
</organism>
<keyword evidence="3" id="KW-0560">Oxidoreductase</keyword>
<evidence type="ECO:0000256" key="1">
    <source>
        <dbReference type="ARBA" id="ARBA00022630"/>
    </source>
</evidence>
<proteinExistence type="predicted"/>
<keyword evidence="2" id="KW-0288">FMN</keyword>
<dbReference type="AlphaFoldDB" id="A0A4R0J556"/>
<gene>
    <name evidence="6" type="ORF">E0H92_27830</name>
</gene>
<name>A0A4R0J556_9ACTN</name>
<dbReference type="InterPro" id="IPR011251">
    <property type="entry name" value="Luciferase-like_dom"/>
</dbReference>
<evidence type="ECO:0000259" key="5">
    <source>
        <dbReference type="Pfam" id="PF00296"/>
    </source>
</evidence>
<dbReference type="InterPro" id="IPR050172">
    <property type="entry name" value="SsuD_RutA_monooxygenase"/>
</dbReference>
<dbReference type="Proteomes" id="UP000294225">
    <property type="component" value="Unassembled WGS sequence"/>
</dbReference>
<evidence type="ECO:0000256" key="2">
    <source>
        <dbReference type="ARBA" id="ARBA00022643"/>
    </source>
</evidence>
<dbReference type="SUPFAM" id="SSF51679">
    <property type="entry name" value="Bacterial luciferase-like"/>
    <property type="match status" value="1"/>
</dbReference>
<dbReference type="NCBIfam" id="TIGR03619">
    <property type="entry name" value="F420_Rv2161c"/>
    <property type="match status" value="1"/>
</dbReference>
<keyword evidence="4" id="KW-0503">Monooxygenase</keyword>
<evidence type="ECO:0000256" key="4">
    <source>
        <dbReference type="ARBA" id="ARBA00023033"/>
    </source>
</evidence>
<dbReference type="EMBL" id="SJKC01000003">
    <property type="protein sequence ID" value="TCC36445.1"/>
    <property type="molecule type" value="Genomic_DNA"/>
</dbReference>
<evidence type="ECO:0000313" key="7">
    <source>
        <dbReference type="Proteomes" id="UP000294225"/>
    </source>
</evidence>